<dbReference type="InterPro" id="IPR001478">
    <property type="entry name" value="PDZ"/>
</dbReference>
<evidence type="ECO:0000256" key="3">
    <source>
        <dbReference type="ARBA" id="ARBA00022801"/>
    </source>
</evidence>
<dbReference type="GO" id="GO:0004252">
    <property type="term" value="F:serine-type endopeptidase activity"/>
    <property type="evidence" value="ECO:0007669"/>
    <property type="project" value="UniProtKB-EC"/>
</dbReference>
<dbReference type="InterPro" id="IPR004447">
    <property type="entry name" value="Peptidase_S41A"/>
</dbReference>
<protein>
    <submittedName>
        <fullName evidence="7">Carboxyl-terminal protease</fullName>
        <ecNumber evidence="7">3.4.21.102</ecNumber>
    </submittedName>
</protein>
<dbReference type="Pfam" id="PF22694">
    <property type="entry name" value="CtpB_N-like"/>
    <property type="match status" value="1"/>
</dbReference>
<dbReference type="Gene3D" id="3.30.750.44">
    <property type="match status" value="1"/>
</dbReference>
<dbReference type="PANTHER" id="PTHR32060">
    <property type="entry name" value="TAIL-SPECIFIC PROTEASE"/>
    <property type="match status" value="1"/>
</dbReference>
<dbReference type="NCBIfam" id="TIGR00225">
    <property type="entry name" value="prc"/>
    <property type="match status" value="1"/>
</dbReference>
<dbReference type="Pfam" id="PF17820">
    <property type="entry name" value="PDZ_6"/>
    <property type="match status" value="1"/>
</dbReference>
<comment type="similarity">
    <text evidence="1">Belongs to the peptidase S41A family.</text>
</comment>
<name>A0A3B1CGC0_9ZZZZ</name>
<accession>A0A3B1CGC0</accession>
<dbReference type="Gene3D" id="3.90.226.10">
    <property type="entry name" value="2-enoyl-CoA Hydratase, Chain A, domain 1"/>
    <property type="match status" value="1"/>
</dbReference>
<reference evidence="7" key="1">
    <citation type="submission" date="2018-06" db="EMBL/GenBank/DDBJ databases">
        <authorList>
            <person name="Zhirakovskaya E."/>
        </authorList>
    </citation>
    <scope>NUCLEOTIDE SEQUENCE</scope>
</reference>
<dbReference type="SUPFAM" id="SSF52096">
    <property type="entry name" value="ClpP/crotonase"/>
    <property type="match status" value="1"/>
</dbReference>
<dbReference type="GO" id="GO:0006508">
    <property type="term" value="P:proteolysis"/>
    <property type="evidence" value="ECO:0007669"/>
    <property type="project" value="UniProtKB-KW"/>
</dbReference>
<dbReference type="CDD" id="cd06782">
    <property type="entry name" value="cpPDZ_CPP-like"/>
    <property type="match status" value="1"/>
</dbReference>
<feature type="compositionally biased region" description="Basic and acidic residues" evidence="5">
    <location>
        <begin position="384"/>
        <end position="397"/>
    </location>
</feature>
<evidence type="ECO:0000259" key="6">
    <source>
        <dbReference type="PROSITE" id="PS50106"/>
    </source>
</evidence>
<dbReference type="InterPro" id="IPR036034">
    <property type="entry name" value="PDZ_sf"/>
</dbReference>
<feature type="region of interest" description="Disordered" evidence="5">
    <location>
        <begin position="379"/>
        <end position="428"/>
    </location>
</feature>
<dbReference type="InterPro" id="IPR041489">
    <property type="entry name" value="PDZ_6"/>
</dbReference>
<evidence type="ECO:0000256" key="4">
    <source>
        <dbReference type="ARBA" id="ARBA00022825"/>
    </source>
</evidence>
<dbReference type="FunFam" id="2.30.42.10:FF:000063">
    <property type="entry name" value="Peptidase, S41 family"/>
    <property type="match status" value="1"/>
</dbReference>
<dbReference type="FunFam" id="3.90.226.10:FF:000029">
    <property type="entry name" value="Peptidase, S41 family"/>
    <property type="match status" value="1"/>
</dbReference>
<feature type="domain" description="PDZ" evidence="6">
    <location>
        <begin position="101"/>
        <end position="169"/>
    </location>
</feature>
<gene>
    <name evidence="7" type="ORF">MNBD_NITROSPINAE02-1730</name>
</gene>
<dbReference type="PROSITE" id="PS50106">
    <property type="entry name" value="PDZ"/>
    <property type="match status" value="1"/>
</dbReference>
<dbReference type="InterPro" id="IPR029045">
    <property type="entry name" value="ClpP/crotonase-like_dom_sf"/>
</dbReference>
<dbReference type="CDD" id="cd07560">
    <property type="entry name" value="Peptidase_S41_CPP"/>
    <property type="match status" value="1"/>
</dbReference>
<dbReference type="PANTHER" id="PTHR32060:SF30">
    <property type="entry name" value="CARBOXY-TERMINAL PROCESSING PROTEASE CTPA"/>
    <property type="match status" value="1"/>
</dbReference>
<dbReference type="SMART" id="SM00245">
    <property type="entry name" value="TSPc"/>
    <property type="match status" value="1"/>
</dbReference>
<dbReference type="GO" id="GO:0007165">
    <property type="term" value="P:signal transduction"/>
    <property type="evidence" value="ECO:0007669"/>
    <property type="project" value="TreeGrafter"/>
</dbReference>
<evidence type="ECO:0000256" key="1">
    <source>
        <dbReference type="ARBA" id="ARBA00009179"/>
    </source>
</evidence>
<proteinExistence type="inferred from homology"/>
<organism evidence="7">
    <name type="scientific">hydrothermal vent metagenome</name>
    <dbReference type="NCBI Taxonomy" id="652676"/>
    <lineage>
        <taxon>unclassified sequences</taxon>
        <taxon>metagenomes</taxon>
        <taxon>ecological metagenomes</taxon>
    </lineage>
</organism>
<dbReference type="SMART" id="SM00228">
    <property type="entry name" value="PDZ"/>
    <property type="match status" value="1"/>
</dbReference>
<dbReference type="Pfam" id="PF03572">
    <property type="entry name" value="Peptidase_S41"/>
    <property type="match status" value="1"/>
</dbReference>
<dbReference type="EMBL" id="UOGE01000001">
    <property type="protein sequence ID" value="VAX15827.1"/>
    <property type="molecule type" value="Genomic_DNA"/>
</dbReference>
<dbReference type="FunFam" id="3.30.750.44:FF:000001">
    <property type="entry name" value="S41 family peptidase"/>
    <property type="match status" value="1"/>
</dbReference>
<evidence type="ECO:0000256" key="2">
    <source>
        <dbReference type="ARBA" id="ARBA00022670"/>
    </source>
</evidence>
<keyword evidence="2 7" id="KW-0645">Protease</keyword>
<keyword evidence="3 7" id="KW-0378">Hydrolase</keyword>
<sequence>MPSIQKAHRMKKLNKKGQTRITVIAFFFVFFLGIALGAVKSNSVLAMVKTYDDLELFADVLSLIETNYVDDVESSKLVEGAIKGMLRSLDPHSSYMSPELYKEMQVETDGEFGGLGIEITINEGWLTVVTPMDATPAWRAGILAGDKIVKVEGKSTHDMTLMEAVRLMRGKPGTKVTITIARDGFEEPKDYSIIREIIHVTSVKSKMLEGGWGYIRIRNFSRDTGADTKKALNEFKSEGMKGLVLDLRNDPGGLLNQAVAVSELFLNKGELIVYTKGRIPSQNMRFTVKNEKEFNGFPMVVLVNQGSASASEIVAGAMQDLKRAILVGEQTFGKGSVQTIIPLKKNAGLRLTTARYFTPSGRQIHGKGIEPDIIEAFVPSDQQKNGDKNKQKAKDNNGKNGGKISNGGSTKNGNHVKGTKKSRSLARPLVDLKNDNQLRRAIAVLKSWEIIGDIQKQQTISK</sequence>
<dbReference type="EC" id="3.4.21.102" evidence="7"/>
<keyword evidence="4" id="KW-0720">Serine protease</keyword>
<evidence type="ECO:0000256" key="5">
    <source>
        <dbReference type="SAM" id="MobiDB-lite"/>
    </source>
</evidence>
<dbReference type="AlphaFoldDB" id="A0A3B1CGC0"/>
<dbReference type="InterPro" id="IPR055210">
    <property type="entry name" value="CtpA/B_N"/>
</dbReference>
<dbReference type="InterPro" id="IPR005151">
    <property type="entry name" value="Tail-specific_protease"/>
</dbReference>
<dbReference type="Gene3D" id="2.30.42.10">
    <property type="match status" value="1"/>
</dbReference>
<dbReference type="GO" id="GO:0030288">
    <property type="term" value="C:outer membrane-bounded periplasmic space"/>
    <property type="evidence" value="ECO:0007669"/>
    <property type="project" value="TreeGrafter"/>
</dbReference>
<dbReference type="SUPFAM" id="SSF50156">
    <property type="entry name" value="PDZ domain-like"/>
    <property type="match status" value="1"/>
</dbReference>
<evidence type="ECO:0000313" key="7">
    <source>
        <dbReference type="EMBL" id="VAX15827.1"/>
    </source>
</evidence>